<evidence type="ECO:0000256" key="4">
    <source>
        <dbReference type="ARBA" id="ARBA00022692"/>
    </source>
</evidence>
<evidence type="ECO:0000313" key="8">
    <source>
        <dbReference type="EMBL" id="SDW98352.1"/>
    </source>
</evidence>
<dbReference type="Proteomes" id="UP000182573">
    <property type="component" value="Unassembled WGS sequence"/>
</dbReference>
<evidence type="ECO:0000256" key="7">
    <source>
        <dbReference type="SAM" id="Phobius"/>
    </source>
</evidence>
<dbReference type="RefSeq" id="WP_004518039.1">
    <property type="nucleotide sequence ID" value="NZ_FNOF01000011.1"/>
</dbReference>
<dbReference type="InterPro" id="IPR022791">
    <property type="entry name" value="L-PG_synthase/AglD"/>
</dbReference>
<feature type="transmembrane region" description="Helical" evidence="7">
    <location>
        <begin position="46"/>
        <end position="67"/>
    </location>
</feature>
<keyword evidence="6 7" id="KW-0472">Membrane</keyword>
<evidence type="ECO:0000256" key="1">
    <source>
        <dbReference type="ARBA" id="ARBA00004651"/>
    </source>
</evidence>
<dbReference type="STRING" id="28442.SAMN05443574_11124"/>
<evidence type="ECO:0000256" key="3">
    <source>
        <dbReference type="ARBA" id="ARBA00022475"/>
    </source>
</evidence>
<feature type="transmembrane region" description="Helical" evidence="7">
    <location>
        <begin position="152"/>
        <end position="179"/>
    </location>
</feature>
<dbReference type="Pfam" id="PF03706">
    <property type="entry name" value="LPG_synthase_TM"/>
    <property type="match status" value="1"/>
</dbReference>
<name>A0A1H2XZH0_HALVA</name>
<comment type="similarity">
    <text evidence="2">Belongs to the UPF0104 family.</text>
</comment>
<sequence length="340" mass="36030">MTNRVRDLAITVAQYALAVAAVAWLLTQFDIRRAVGLLADVNIETALAIIAVSTLGICGRVYSWYAVITPLAPVRFRTAAGTTLIVNFVNQLLPSRLSGRLAAPFVLRSQTGMAYSDAAAASALHTSIFALYYGVAATAGLLLAIPLLRVELLLLLALATSLYLVAGLAILFGGLNLAYLDRLIDWLSGAAVRIPRIGEGLASRLDGLLEFTDSSTTTFRTLVSEPAVWLRYAVGWTVDLVLAPGVRVGLLLGSFGVAFEPLVALPLYLLVAYTVTLLPLTPGGIGVTEATATAVFVALGIPAEVIIPIIFVDRFLGIYLPSLAGWYPSVQLDLSSLTAE</sequence>
<feature type="transmembrane region" description="Helical" evidence="7">
    <location>
        <begin position="123"/>
        <end position="145"/>
    </location>
</feature>
<dbReference type="AlphaFoldDB" id="A0A1H2XZH0"/>
<dbReference type="NCBIfam" id="TIGR00374">
    <property type="entry name" value="flippase-like domain"/>
    <property type="match status" value="1"/>
</dbReference>
<evidence type="ECO:0000256" key="6">
    <source>
        <dbReference type="ARBA" id="ARBA00023136"/>
    </source>
</evidence>
<dbReference type="EMBL" id="FNOF01000011">
    <property type="protein sequence ID" value="SDW98352.1"/>
    <property type="molecule type" value="Genomic_DNA"/>
</dbReference>
<proteinExistence type="inferred from homology"/>
<dbReference type="PANTHER" id="PTHR39087:SF2">
    <property type="entry name" value="UPF0104 MEMBRANE PROTEIN MJ1595"/>
    <property type="match status" value="1"/>
</dbReference>
<feature type="transmembrane region" description="Helical" evidence="7">
    <location>
        <begin position="229"/>
        <end position="250"/>
    </location>
</feature>
<gene>
    <name evidence="8" type="ORF">SAMN05443574_11124</name>
</gene>
<comment type="subcellular location">
    <subcellularLocation>
        <location evidence="1">Cell membrane</location>
        <topology evidence="1">Multi-pass membrane protein</topology>
    </subcellularLocation>
</comment>
<evidence type="ECO:0000256" key="5">
    <source>
        <dbReference type="ARBA" id="ARBA00022989"/>
    </source>
</evidence>
<evidence type="ECO:0000313" key="9">
    <source>
        <dbReference type="Proteomes" id="UP000182573"/>
    </source>
</evidence>
<evidence type="ECO:0008006" key="10">
    <source>
        <dbReference type="Google" id="ProtNLM"/>
    </source>
</evidence>
<keyword evidence="3" id="KW-1003">Cell membrane</keyword>
<reference evidence="8 9" key="1">
    <citation type="submission" date="2016-10" db="EMBL/GenBank/DDBJ databases">
        <authorList>
            <person name="de Groot N.N."/>
        </authorList>
    </citation>
    <scope>NUCLEOTIDE SEQUENCE [LARGE SCALE GENOMIC DNA]</scope>
    <source>
        <strain evidence="8 9">DSM 3756</strain>
    </source>
</reference>
<keyword evidence="4 7" id="KW-0812">Transmembrane</keyword>
<feature type="transmembrane region" description="Helical" evidence="7">
    <location>
        <begin position="292"/>
        <end position="312"/>
    </location>
</feature>
<dbReference type="PANTHER" id="PTHR39087">
    <property type="entry name" value="UPF0104 MEMBRANE PROTEIN MJ1595"/>
    <property type="match status" value="1"/>
</dbReference>
<organism evidence="8 9">
    <name type="scientific">Haloarcula vallismortis</name>
    <name type="common">Halobacterium vallismortis</name>
    <dbReference type="NCBI Taxonomy" id="28442"/>
    <lineage>
        <taxon>Archaea</taxon>
        <taxon>Methanobacteriati</taxon>
        <taxon>Methanobacteriota</taxon>
        <taxon>Stenosarchaea group</taxon>
        <taxon>Halobacteria</taxon>
        <taxon>Halobacteriales</taxon>
        <taxon>Haloarculaceae</taxon>
        <taxon>Haloarcula</taxon>
    </lineage>
</organism>
<dbReference type="GO" id="GO:0005886">
    <property type="term" value="C:plasma membrane"/>
    <property type="evidence" value="ECO:0007669"/>
    <property type="project" value="UniProtKB-SubCell"/>
</dbReference>
<accession>A0A1H2XZH0</accession>
<feature type="transmembrane region" description="Helical" evidence="7">
    <location>
        <begin position="7"/>
        <end position="26"/>
    </location>
</feature>
<keyword evidence="5 7" id="KW-1133">Transmembrane helix</keyword>
<evidence type="ECO:0000256" key="2">
    <source>
        <dbReference type="ARBA" id="ARBA00011061"/>
    </source>
</evidence>
<protein>
    <recommendedName>
        <fullName evidence="10">Lysylphosphatidylglycerol synthase TM region</fullName>
    </recommendedName>
</protein>
<feature type="transmembrane region" description="Helical" evidence="7">
    <location>
        <begin position="262"/>
        <end position="280"/>
    </location>
</feature>